<dbReference type="Pfam" id="PF00005">
    <property type="entry name" value="ABC_tran"/>
    <property type="match status" value="2"/>
</dbReference>
<dbReference type="GO" id="GO:0016887">
    <property type="term" value="F:ATP hydrolysis activity"/>
    <property type="evidence" value="ECO:0007669"/>
    <property type="project" value="InterPro"/>
</dbReference>
<keyword evidence="3" id="KW-0547">Nucleotide-binding</keyword>
<dbReference type="InterPro" id="IPR050319">
    <property type="entry name" value="ABC_transp_ATP-bind"/>
</dbReference>
<evidence type="ECO:0000313" key="8">
    <source>
        <dbReference type="Proteomes" id="UP000567795"/>
    </source>
</evidence>
<evidence type="ECO:0000256" key="4">
    <source>
        <dbReference type="ARBA" id="ARBA00022840"/>
    </source>
</evidence>
<evidence type="ECO:0000259" key="6">
    <source>
        <dbReference type="PROSITE" id="PS50893"/>
    </source>
</evidence>
<feature type="domain" description="ABC transporter" evidence="6">
    <location>
        <begin position="22"/>
        <end position="271"/>
    </location>
</feature>
<proteinExistence type="inferred from homology"/>
<dbReference type="Proteomes" id="UP000567795">
    <property type="component" value="Unassembled WGS sequence"/>
</dbReference>
<dbReference type="PANTHER" id="PTHR43776:SF7">
    <property type="entry name" value="D,D-DIPEPTIDE TRANSPORT ATP-BINDING PROTEIN DDPF-RELATED"/>
    <property type="match status" value="1"/>
</dbReference>
<dbReference type="FunFam" id="3.40.50.300:FF:000016">
    <property type="entry name" value="Oligopeptide ABC transporter ATP-binding component"/>
    <property type="match status" value="2"/>
</dbReference>
<protein>
    <submittedName>
        <fullName evidence="7">Peptide/nickel transport system ATP-binding protein</fullName>
    </submittedName>
</protein>
<dbReference type="RefSeq" id="WP_179813828.1">
    <property type="nucleotide sequence ID" value="NZ_JACBZD010000001.1"/>
</dbReference>
<comment type="caution">
    <text evidence="7">The sequence shown here is derived from an EMBL/GenBank/DDBJ whole genome shotgun (WGS) entry which is preliminary data.</text>
</comment>
<dbReference type="InterPro" id="IPR003439">
    <property type="entry name" value="ABC_transporter-like_ATP-bd"/>
</dbReference>
<name>A0A852ZTX0_9ACTN</name>
<keyword evidence="8" id="KW-1185">Reference proteome</keyword>
<sequence>MNATTDASAGAPAAASPVVLSVRDLEITFATEHAPVRAVWGLDFELRRGEVLGIVGESGSGKSATGLALMGLHDPGRTTVTGSARLGGLDLLAAGEEEMRRVRGGRMSMVFQDALAALSPYHRVGAQLEEMYRLHHPRAERGRARRRAVEMLDRVGIPEPGRRARDFPHQFSGGMRQRVMIAMALMNEPEVVIADEPTTALDVTIQAQVLRILKDLQADMGLSVILVTHDFGVIAETTDRTLVMYRGRKVEEGPTAEVLRAPRHPYTRALIASVPTLRTPPGSRLLTVADFLGGDDDADGEAVAGRDGGQAAAESSAPGPVETASPAAAEAVSAPAVAAPEGSALLSVRGLCVDFPVRSAILRRTVEKVRAVRNVSFEIARGESFGLVGESGSGKTTTSRVLVGLERATSGSVRFDGEELTTAPHARRMALARRIQIVFQDPYSSLNPRRTVEEIVAAPLEIHTRATARERRARVRELLELVGLEPAHLHRYPHEFSGGQRQRIGIARALAMEPELIVADEPVSALDVSVQAQVLNLLQDLRRELGVSYLFVSHDLTVVRHFCERIAVMYRGEIVESGTREEIFAAPKHEYTRSLLSAVPQMGGRAPAAV</sequence>
<dbReference type="InterPro" id="IPR017871">
    <property type="entry name" value="ABC_transporter-like_CS"/>
</dbReference>
<organism evidence="7 8">
    <name type="scientific">Allostreptomyces psammosilenae</name>
    <dbReference type="NCBI Taxonomy" id="1892865"/>
    <lineage>
        <taxon>Bacteria</taxon>
        <taxon>Bacillati</taxon>
        <taxon>Actinomycetota</taxon>
        <taxon>Actinomycetes</taxon>
        <taxon>Kitasatosporales</taxon>
        <taxon>Streptomycetaceae</taxon>
        <taxon>Allostreptomyces</taxon>
    </lineage>
</organism>
<gene>
    <name evidence="7" type="ORF">FHU37_001950</name>
</gene>
<dbReference type="Gene3D" id="3.40.50.300">
    <property type="entry name" value="P-loop containing nucleotide triphosphate hydrolases"/>
    <property type="match status" value="2"/>
</dbReference>
<dbReference type="PANTHER" id="PTHR43776">
    <property type="entry name" value="TRANSPORT ATP-BINDING PROTEIN"/>
    <property type="match status" value="1"/>
</dbReference>
<dbReference type="NCBIfam" id="NF007739">
    <property type="entry name" value="PRK10419.1"/>
    <property type="match status" value="2"/>
</dbReference>
<comment type="similarity">
    <text evidence="1">Belongs to the ABC transporter superfamily.</text>
</comment>
<evidence type="ECO:0000256" key="2">
    <source>
        <dbReference type="ARBA" id="ARBA00022448"/>
    </source>
</evidence>
<dbReference type="InterPro" id="IPR027417">
    <property type="entry name" value="P-loop_NTPase"/>
</dbReference>
<dbReference type="GO" id="GO:0055085">
    <property type="term" value="P:transmembrane transport"/>
    <property type="evidence" value="ECO:0007669"/>
    <property type="project" value="UniProtKB-ARBA"/>
</dbReference>
<dbReference type="PROSITE" id="PS50893">
    <property type="entry name" value="ABC_TRANSPORTER_2"/>
    <property type="match status" value="2"/>
</dbReference>
<evidence type="ECO:0000256" key="5">
    <source>
        <dbReference type="SAM" id="MobiDB-lite"/>
    </source>
</evidence>
<evidence type="ECO:0000256" key="1">
    <source>
        <dbReference type="ARBA" id="ARBA00005417"/>
    </source>
</evidence>
<reference evidence="7 8" key="1">
    <citation type="submission" date="2020-07" db="EMBL/GenBank/DDBJ databases">
        <title>Sequencing the genomes of 1000 actinobacteria strains.</title>
        <authorList>
            <person name="Klenk H.-P."/>
        </authorList>
    </citation>
    <scope>NUCLEOTIDE SEQUENCE [LARGE SCALE GENOMIC DNA]</scope>
    <source>
        <strain evidence="7 8">DSM 42178</strain>
    </source>
</reference>
<dbReference type="PROSITE" id="PS00211">
    <property type="entry name" value="ABC_TRANSPORTER_1"/>
    <property type="match status" value="2"/>
</dbReference>
<dbReference type="InterPro" id="IPR013563">
    <property type="entry name" value="Oligopep_ABC_C"/>
</dbReference>
<evidence type="ECO:0000313" key="7">
    <source>
        <dbReference type="EMBL" id="NYI05007.1"/>
    </source>
</evidence>
<dbReference type="EMBL" id="JACBZD010000001">
    <property type="protein sequence ID" value="NYI05007.1"/>
    <property type="molecule type" value="Genomic_DNA"/>
</dbReference>
<evidence type="ECO:0000256" key="3">
    <source>
        <dbReference type="ARBA" id="ARBA00022741"/>
    </source>
</evidence>
<keyword evidence="2" id="KW-0813">Transport</keyword>
<keyword evidence="4 7" id="KW-0067">ATP-binding</keyword>
<dbReference type="AlphaFoldDB" id="A0A852ZTX0"/>
<dbReference type="InterPro" id="IPR003593">
    <property type="entry name" value="AAA+_ATPase"/>
</dbReference>
<dbReference type="NCBIfam" id="NF008453">
    <property type="entry name" value="PRK11308.1"/>
    <property type="match status" value="2"/>
</dbReference>
<dbReference type="Pfam" id="PF08352">
    <property type="entry name" value="oligo_HPY"/>
    <property type="match status" value="2"/>
</dbReference>
<accession>A0A852ZTX0</accession>
<dbReference type="GO" id="GO:0015833">
    <property type="term" value="P:peptide transport"/>
    <property type="evidence" value="ECO:0007669"/>
    <property type="project" value="InterPro"/>
</dbReference>
<dbReference type="SMART" id="SM00382">
    <property type="entry name" value="AAA"/>
    <property type="match status" value="2"/>
</dbReference>
<dbReference type="GO" id="GO:0005524">
    <property type="term" value="F:ATP binding"/>
    <property type="evidence" value="ECO:0007669"/>
    <property type="project" value="UniProtKB-KW"/>
</dbReference>
<feature type="domain" description="ABC transporter" evidence="6">
    <location>
        <begin position="357"/>
        <end position="596"/>
    </location>
</feature>
<feature type="region of interest" description="Disordered" evidence="5">
    <location>
        <begin position="299"/>
        <end position="327"/>
    </location>
</feature>
<dbReference type="SUPFAM" id="SSF52540">
    <property type="entry name" value="P-loop containing nucleoside triphosphate hydrolases"/>
    <property type="match status" value="2"/>
</dbReference>
<dbReference type="CDD" id="cd03257">
    <property type="entry name" value="ABC_NikE_OppD_transporters"/>
    <property type="match status" value="2"/>
</dbReference>